<feature type="region of interest" description="Disordered" evidence="1">
    <location>
        <begin position="165"/>
        <end position="191"/>
    </location>
</feature>
<dbReference type="PROSITE" id="PS01307">
    <property type="entry name" value="MOTA"/>
    <property type="match status" value="1"/>
</dbReference>
<evidence type="ECO:0000256" key="2">
    <source>
        <dbReference type="SAM" id="Phobius"/>
    </source>
</evidence>
<accession>A0A916X9M8</accession>
<keyword evidence="2" id="KW-0812">Transmembrane</keyword>
<feature type="transmembrane region" description="Helical" evidence="2">
    <location>
        <begin position="69"/>
        <end position="94"/>
    </location>
</feature>
<dbReference type="EMBL" id="BMGG01000002">
    <property type="protein sequence ID" value="GGC53993.1"/>
    <property type="molecule type" value="Genomic_DNA"/>
</dbReference>
<dbReference type="AlphaFoldDB" id="A0A916X9M8"/>
<dbReference type="RefSeq" id="WP_188608161.1">
    <property type="nucleotide sequence ID" value="NZ_BMGG01000002.1"/>
</dbReference>
<keyword evidence="2" id="KW-1133">Transmembrane helix</keyword>
<evidence type="ECO:0000256" key="1">
    <source>
        <dbReference type="SAM" id="MobiDB-lite"/>
    </source>
</evidence>
<dbReference type="Proteomes" id="UP000637002">
    <property type="component" value="Unassembled WGS sequence"/>
</dbReference>
<reference evidence="3" key="1">
    <citation type="journal article" date="2014" name="Int. J. Syst. Evol. Microbiol.">
        <title>Complete genome sequence of Corynebacterium casei LMG S-19264T (=DSM 44701T), isolated from a smear-ripened cheese.</title>
        <authorList>
            <consortium name="US DOE Joint Genome Institute (JGI-PGF)"/>
            <person name="Walter F."/>
            <person name="Albersmeier A."/>
            <person name="Kalinowski J."/>
            <person name="Ruckert C."/>
        </authorList>
    </citation>
    <scope>NUCLEOTIDE SEQUENCE</scope>
    <source>
        <strain evidence="3">CGMCC 1.12919</strain>
    </source>
</reference>
<keyword evidence="2" id="KW-0472">Membrane</keyword>
<dbReference type="InterPro" id="IPR000540">
    <property type="entry name" value="Flag_MotA_CS"/>
</dbReference>
<keyword evidence="4" id="KW-1185">Reference proteome</keyword>
<dbReference type="Pfam" id="PF06897">
    <property type="entry name" value="DUF1269"/>
    <property type="match status" value="1"/>
</dbReference>
<evidence type="ECO:0000313" key="4">
    <source>
        <dbReference type="Proteomes" id="UP000637002"/>
    </source>
</evidence>
<proteinExistence type="predicted"/>
<gene>
    <name evidence="3" type="ORF">GCM10010994_11190</name>
</gene>
<reference evidence="3" key="2">
    <citation type="submission" date="2020-09" db="EMBL/GenBank/DDBJ databases">
        <authorList>
            <person name="Sun Q."/>
            <person name="Zhou Y."/>
        </authorList>
    </citation>
    <scope>NUCLEOTIDE SEQUENCE</scope>
    <source>
        <strain evidence="3">CGMCC 1.12919</strain>
    </source>
</reference>
<evidence type="ECO:0000313" key="3">
    <source>
        <dbReference type="EMBL" id="GGC53993.1"/>
    </source>
</evidence>
<protein>
    <submittedName>
        <fullName evidence="3">Membrane protein</fullName>
    </submittedName>
</protein>
<name>A0A916X9M8_9HYPH</name>
<comment type="caution">
    <text evidence="3">The sequence shown here is derived from an EMBL/GenBank/DDBJ whole genome shotgun (WGS) entry which is preliminary data.</text>
</comment>
<dbReference type="InterPro" id="IPR009200">
    <property type="entry name" value="DUF1269_membrane"/>
</dbReference>
<organism evidence="3 4">
    <name type="scientific">Chelatococcus reniformis</name>
    <dbReference type="NCBI Taxonomy" id="1494448"/>
    <lineage>
        <taxon>Bacteria</taxon>
        <taxon>Pseudomonadati</taxon>
        <taxon>Pseudomonadota</taxon>
        <taxon>Alphaproteobacteria</taxon>
        <taxon>Hyphomicrobiales</taxon>
        <taxon>Chelatococcaceae</taxon>
        <taxon>Chelatococcus</taxon>
    </lineage>
</organism>
<sequence>MSDLVVIVYPSETQAEAVRKRLFEMQKEYLIELGDAVIATKSAEGHVKLNQLFNATAAGALTGTFWGTLIGTLFLVPVVGAAIGAASGALGGVLSDFGINDKFMKELAASIQPGNAALFVLIKKMTADKVLDELKGTGGVVLKTSLDHTKENALRDALAAHAAREATGAPAASPADGAPATSVPSTSAPAS</sequence>